<dbReference type="PANTHER" id="PTHR46836:SF12">
    <property type="entry name" value="DUF3741-ASSOCIATED SEQUENCE MOTIF PROTEIN-RELATED"/>
    <property type="match status" value="1"/>
</dbReference>
<gene>
    <name evidence="3" type="ORF">SSX86_018394</name>
</gene>
<dbReference type="Pfam" id="PF14309">
    <property type="entry name" value="DUF4378"/>
    <property type="match status" value="1"/>
</dbReference>
<dbReference type="EMBL" id="JBCNJP010000019">
    <property type="protein sequence ID" value="KAK9061214.1"/>
    <property type="molecule type" value="Genomic_DNA"/>
</dbReference>
<sequence length="535" mass="60255">MEDRRKVPSVIAKLMGFDDTPPRQQPVSREQRLLSENYLQKSASIGKRSRKDIPNSLLGCKKRANLRTNKDTLSRDFEQKSLHFDDMQGVKSPIVFSSDNNLENGKLPKRIGALRPNLVDVQHASGPSFILDSQKVFAWEAKKQLLERHKMNKVSQRLQPDFINSIGIRSKEGGSYGSVATSVILKGLDFSSNLTTKSVKTTRTDMAINARKSFFVSSSSIPFTISSDAEPDTKNVQSFHGDTKDRSNCSMKEGCSFPLSNLSPEQDSPIRSQEDGSISSNCVRIDDEHSESDGKFETHQHSPNSVLETAFREDNSSSSDCCGSAKTDLHGLWMQLHLLKSESEEDNNKPETVTSSDDEISTSTYQNTISTTLSGAKESRDFSYLVDVLNESGFQDGNVEIRFEQWHTSECMAGPSVFETLEKKYGKQELWHKAERRLLFDRINSGMAEMVRPRVDVRVCSKPLRRKMRSMLRRDVIEEEVWALLLSQEKGVEDGVSEKAVGRGLWFDPVDELDSIVREIEVFLFDELAEELVSA</sequence>
<dbReference type="PANTHER" id="PTHR46836">
    <property type="entry name" value="AFADIN"/>
    <property type="match status" value="1"/>
</dbReference>
<dbReference type="AlphaFoldDB" id="A0AAP0GUR0"/>
<name>A0AAP0GUR0_9ASTR</name>
<reference evidence="3 4" key="1">
    <citation type="submission" date="2024-04" db="EMBL/GenBank/DDBJ databases">
        <title>The reference genome of an endangered Asteraceae, Deinandra increscens subsp. villosa, native to the Central Coast of California.</title>
        <authorList>
            <person name="Guilliams M."/>
            <person name="Hasenstab-Lehman K."/>
            <person name="Meyer R."/>
            <person name="Mcevoy S."/>
        </authorList>
    </citation>
    <scope>NUCLEOTIDE SEQUENCE [LARGE SCALE GENOMIC DNA]</scope>
    <source>
        <tissue evidence="3">Leaf</tissue>
    </source>
</reference>
<evidence type="ECO:0000259" key="2">
    <source>
        <dbReference type="Pfam" id="PF14309"/>
    </source>
</evidence>
<feature type="compositionally biased region" description="Polar residues" evidence="1">
    <location>
        <begin position="258"/>
        <end position="280"/>
    </location>
</feature>
<protein>
    <recommendedName>
        <fullName evidence="2">DUF4378 domain-containing protein</fullName>
    </recommendedName>
</protein>
<keyword evidence="4" id="KW-1185">Reference proteome</keyword>
<dbReference type="Proteomes" id="UP001408789">
    <property type="component" value="Unassembled WGS sequence"/>
</dbReference>
<comment type="caution">
    <text evidence="3">The sequence shown here is derived from an EMBL/GenBank/DDBJ whole genome shotgun (WGS) entry which is preliminary data.</text>
</comment>
<feature type="region of interest" description="Disordered" evidence="1">
    <location>
        <begin position="226"/>
        <end position="280"/>
    </location>
</feature>
<evidence type="ECO:0000313" key="4">
    <source>
        <dbReference type="Proteomes" id="UP001408789"/>
    </source>
</evidence>
<evidence type="ECO:0000256" key="1">
    <source>
        <dbReference type="SAM" id="MobiDB-lite"/>
    </source>
</evidence>
<feature type="domain" description="DUF4378" evidence="2">
    <location>
        <begin position="381"/>
        <end position="531"/>
    </location>
</feature>
<organism evidence="3 4">
    <name type="scientific">Deinandra increscens subsp. villosa</name>
    <dbReference type="NCBI Taxonomy" id="3103831"/>
    <lineage>
        <taxon>Eukaryota</taxon>
        <taxon>Viridiplantae</taxon>
        <taxon>Streptophyta</taxon>
        <taxon>Embryophyta</taxon>
        <taxon>Tracheophyta</taxon>
        <taxon>Spermatophyta</taxon>
        <taxon>Magnoliopsida</taxon>
        <taxon>eudicotyledons</taxon>
        <taxon>Gunneridae</taxon>
        <taxon>Pentapetalae</taxon>
        <taxon>asterids</taxon>
        <taxon>campanulids</taxon>
        <taxon>Asterales</taxon>
        <taxon>Asteraceae</taxon>
        <taxon>Asteroideae</taxon>
        <taxon>Heliantheae alliance</taxon>
        <taxon>Madieae</taxon>
        <taxon>Madiinae</taxon>
        <taxon>Deinandra</taxon>
    </lineage>
</organism>
<dbReference type="InterPro" id="IPR025486">
    <property type="entry name" value="DUF4378"/>
</dbReference>
<evidence type="ECO:0000313" key="3">
    <source>
        <dbReference type="EMBL" id="KAK9061214.1"/>
    </source>
</evidence>
<proteinExistence type="predicted"/>
<accession>A0AAP0GUR0</accession>